<sequence>MGSENTAISEAKTFHARNDSFSELLRAAIATCYLPTGSMDDLAAILTSRVKTGKFIRNPQQASQLT</sequence>
<accession>A0A0N7L7Z8</accession>
<keyword evidence="2" id="KW-1185">Reference proteome</keyword>
<evidence type="ECO:0000313" key="2">
    <source>
        <dbReference type="Proteomes" id="UP000054928"/>
    </source>
</evidence>
<dbReference type="Proteomes" id="UP000054928">
    <property type="component" value="Unassembled WGS sequence"/>
</dbReference>
<organism evidence="1 2">
    <name type="scientific">Plasmopara halstedii</name>
    <name type="common">Downy mildew of sunflower</name>
    <dbReference type="NCBI Taxonomy" id="4781"/>
    <lineage>
        <taxon>Eukaryota</taxon>
        <taxon>Sar</taxon>
        <taxon>Stramenopiles</taxon>
        <taxon>Oomycota</taxon>
        <taxon>Peronosporomycetes</taxon>
        <taxon>Peronosporales</taxon>
        <taxon>Peronosporaceae</taxon>
        <taxon>Plasmopara</taxon>
    </lineage>
</organism>
<dbReference type="GeneID" id="36401350"/>
<protein>
    <submittedName>
        <fullName evidence="1">Uncharacterized protein</fullName>
    </submittedName>
</protein>
<proteinExistence type="predicted"/>
<dbReference type="EMBL" id="CCYD01002939">
    <property type="protein sequence ID" value="CEG48475.1"/>
    <property type="molecule type" value="Genomic_DNA"/>
</dbReference>
<dbReference type="AlphaFoldDB" id="A0A0N7L7Z8"/>
<dbReference type="RefSeq" id="XP_024584844.1">
    <property type="nucleotide sequence ID" value="XM_024719558.1"/>
</dbReference>
<reference evidence="2" key="1">
    <citation type="submission" date="2014-09" db="EMBL/GenBank/DDBJ databases">
        <authorList>
            <person name="Sharma Rahul"/>
            <person name="Thines Marco"/>
        </authorList>
    </citation>
    <scope>NUCLEOTIDE SEQUENCE [LARGE SCALE GENOMIC DNA]</scope>
</reference>
<evidence type="ECO:0000313" key="1">
    <source>
        <dbReference type="EMBL" id="CEG48475.1"/>
    </source>
</evidence>
<name>A0A0N7L7Z8_PLAHL</name>